<dbReference type="Proteomes" id="UP000053097">
    <property type="component" value="Unassembled WGS sequence"/>
</dbReference>
<protein>
    <submittedName>
        <fullName evidence="1">Uncharacterized protein</fullName>
    </submittedName>
</protein>
<gene>
    <name evidence="1" type="ORF">X777_05558</name>
</gene>
<evidence type="ECO:0000313" key="1">
    <source>
        <dbReference type="EMBL" id="EZA54328.1"/>
    </source>
</evidence>
<keyword evidence="2" id="KW-1185">Reference proteome</keyword>
<dbReference type="AlphaFoldDB" id="A0A026WEG1"/>
<dbReference type="EMBL" id="KK107250">
    <property type="protein sequence ID" value="EZA54328.1"/>
    <property type="molecule type" value="Genomic_DNA"/>
</dbReference>
<accession>A0A026WEG1</accession>
<evidence type="ECO:0000313" key="2">
    <source>
        <dbReference type="Proteomes" id="UP000053097"/>
    </source>
</evidence>
<reference evidence="1 2" key="1">
    <citation type="journal article" date="2014" name="Curr. Biol.">
        <title>The genome of the clonal raider ant Cerapachys biroi.</title>
        <authorList>
            <person name="Oxley P.R."/>
            <person name="Ji L."/>
            <person name="Fetter-Pruneda I."/>
            <person name="McKenzie S.K."/>
            <person name="Li C."/>
            <person name="Hu H."/>
            <person name="Zhang G."/>
            <person name="Kronauer D.J."/>
        </authorList>
    </citation>
    <scope>NUCLEOTIDE SEQUENCE [LARGE SCALE GENOMIC DNA]</scope>
</reference>
<name>A0A026WEG1_OOCBI</name>
<organism evidence="1 2">
    <name type="scientific">Ooceraea biroi</name>
    <name type="common">Clonal raider ant</name>
    <name type="synonym">Cerapachys biroi</name>
    <dbReference type="NCBI Taxonomy" id="2015173"/>
    <lineage>
        <taxon>Eukaryota</taxon>
        <taxon>Metazoa</taxon>
        <taxon>Ecdysozoa</taxon>
        <taxon>Arthropoda</taxon>
        <taxon>Hexapoda</taxon>
        <taxon>Insecta</taxon>
        <taxon>Pterygota</taxon>
        <taxon>Neoptera</taxon>
        <taxon>Endopterygota</taxon>
        <taxon>Hymenoptera</taxon>
        <taxon>Apocrita</taxon>
        <taxon>Aculeata</taxon>
        <taxon>Formicoidea</taxon>
        <taxon>Formicidae</taxon>
        <taxon>Dorylinae</taxon>
        <taxon>Ooceraea</taxon>
    </lineage>
</organism>
<sequence length="52" mass="5685">MGIFIFYGTLPTFQESKGRSDEVPLKHETLIANVSNSYLTPLASLTSPQATL</sequence>
<proteinExistence type="predicted"/>